<keyword evidence="2 5" id="KW-0378">Hydrolase</keyword>
<evidence type="ECO:0000256" key="1">
    <source>
        <dbReference type="ARBA" id="ARBA00022729"/>
    </source>
</evidence>
<dbReference type="GeneID" id="108678528"/>
<dbReference type="KEGG" id="hazt:108678528"/>
<dbReference type="InterPro" id="IPR001223">
    <property type="entry name" value="Glyco_hydro18_cat"/>
</dbReference>
<dbReference type="GO" id="GO:0008061">
    <property type="term" value="F:chitin binding"/>
    <property type="evidence" value="ECO:0007669"/>
    <property type="project" value="InterPro"/>
</dbReference>
<reference evidence="9 10" key="1">
    <citation type="submission" date="2025-04" db="UniProtKB">
        <authorList>
            <consortium name="RefSeq"/>
        </authorList>
    </citation>
    <scope>IDENTIFICATION</scope>
    <source>
        <tissue evidence="9 10">Whole organism</tissue>
    </source>
</reference>
<dbReference type="OMA" id="GASHYNI"/>
<dbReference type="GO" id="GO:0006032">
    <property type="term" value="P:chitin catabolic process"/>
    <property type="evidence" value="ECO:0007669"/>
    <property type="project" value="TreeGrafter"/>
</dbReference>
<dbReference type="GO" id="GO:0005975">
    <property type="term" value="P:carbohydrate metabolic process"/>
    <property type="evidence" value="ECO:0007669"/>
    <property type="project" value="InterPro"/>
</dbReference>
<feature type="domain" description="GH18" evidence="7">
    <location>
        <begin position="7"/>
        <end position="365"/>
    </location>
</feature>
<dbReference type="PROSITE" id="PS51910">
    <property type="entry name" value="GH18_2"/>
    <property type="match status" value="1"/>
</dbReference>
<sequence>MASSSDKKVVCYYTNWAQYRPGRGRFTAENIDAHICTHIIYAFARIRGGEIAASEASDESWHYRAVTSLKNKNPRLKVLLAVGGASYGTQMFKDLAGREPAFIRSAISFLRKYDFDGLDVDWEYPEACDKANFTRLLQELKNAFVAEAERTHRSRLLLTAAVPVGPDKISNGYDVPAVARFVDFLNVMAYDFHGPWEGSVGHNAPLYAQASAGDYRRQLSVTNAARIWHESGAPKHKLVIGMPTYGRSYRLANTAHTSPYSAAAGAWEAEEYTREEGIMAYYEVQKNLQRGGRKFWDDEMKVPYMVKGSMWVSFDDEKSIKKKMKFIKNEGFGGAMVWTLDMDDFNESFSHRKFPLVKIMSEMLL</sequence>
<dbReference type="InterPro" id="IPR050314">
    <property type="entry name" value="Glycosyl_Hydrlase_18"/>
</dbReference>
<keyword evidence="1" id="KW-0732">Signal</keyword>
<dbReference type="Pfam" id="PF00704">
    <property type="entry name" value="Glyco_hydro_18"/>
    <property type="match status" value="1"/>
</dbReference>
<dbReference type="InterPro" id="IPR011583">
    <property type="entry name" value="Chitinase_II/V-like_cat"/>
</dbReference>
<keyword evidence="8" id="KW-1185">Reference proteome</keyword>
<dbReference type="InterPro" id="IPR017853">
    <property type="entry name" value="GH"/>
</dbReference>
<dbReference type="SUPFAM" id="SSF54556">
    <property type="entry name" value="Chitinase insertion domain"/>
    <property type="match status" value="1"/>
</dbReference>
<evidence type="ECO:0000313" key="8">
    <source>
        <dbReference type="Proteomes" id="UP000694843"/>
    </source>
</evidence>
<proteinExistence type="inferred from homology"/>
<dbReference type="FunFam" id="3.20.20.80:FF:000007">
    <property type="entry name" value="Acidic mammalian chitinase"/>
    <property type="match status" value="1"/>
</dbReference>
<dbReference type="PANTHER" id="PTHR11177">
    <property type="entry name" value="CHITINASE"/>
    <property type="match status" value="1"/>
</dbReference>
<evidence type="ECO:0000313" key="9">
    <source>
        <dbReference type="RefSeq" id="XP_018022467.1"/>
    </source>
</evidence>
<dbReference type="PROSITE" id="PS01095">
    <property type="entry name" value="GH18_1"/>
    <property type="match status" value="1"/>
</dbReference>
<evidence type="ECO:0000256" key="2">
    <source>
        <dbReference type="ARBA" id="ARBA00022801"/>
    </source>
</evidence>
<dbReference type="AlphaFoldDB" id="A0A8B7P9J9"/>
<evidence type="ECO:0000256" key="3">
    <source>
        <dbReference type="ARBA" id="ARBA00023157"/>
    </source>
</evidence>
<dbReference type="OrthoDB" id="73875at2759"/>
<evidence type="ECO:0000256" key="6">
    <source>
        <dbReference type="RuleBase" id="RU004453"/>
    </source>
</evidence>
<evidence type="ECO:0000256" key="4">
    <source>
        <dbReference type="ARBA" id="ARBA00023295"/>
    </source>
</evidence>
<evidence type="ECO:0000313" key="10">
    <source>
        <dbReference type="RefSeq" id="XP_047738642.1"/>
    </source>
</evidence>
<protein>
    <submittedName>
        <fullName evidence="9 10">Chitotriosidase-1</fullName>
    </submittedName>
</protein>
<dbReference type="SMART" id="SM00636">
    <property type="entry name" value="Glyco_18"/>
    <property type="match status" value="1"/>
</dbReference>
<dbReference type="PANTHER" id="PTHR11177:SF317">
    <property type="entry name" value="CHITINASE 12-RELATED"/>
    <property type="match status" value="1"/>
</dbReference>
<dbReference type="SUPFAM" id="SSF51445">
    <property type="entry name" value="(Trans)glycosidases"/>
    <property type="match status" value="1"/>
</dbReference>
<comment type="similarity">
    <text evidence="6">Belongs to the glycosyl hydrolase 18 family.</text>
</comment>
<dbReference type="RefSeq" id="XP_018022467.1">
    <property type="nucleotide sequence ID" value="XM_018166978.1"/>
</dbReference>
<dbReference type="GO" id="GO:0004568">
    <property type="term" value="F:chitinase activity"/>
    <property type="evidence" value="ECO:0007669"/>
    <property type="project" value="UniProtKB-ARBA"/>
</dbReference>
<evidence type="ECO:0000259" key="7">
    <source>
        <dbReference type="PROSITE" id="PS51910"/>
    </source>
</evidence>
<accession>A0A8B7P9J9</accession>
<dbReference type="Proteomes" id="UP000694843">
    <property type="component" value="Unplaced"/>
</dbReference>
<keyword evidence="4 5" id="KW-0326">Glycosidase</keyword>
<dbReference type="Gene3D" id="3.20.20.80">
    <property type="entry name" value="Glycosidases"/>
    <property type="match status" value="1"/>
</dbReference>
<organism evidence="8 9">
    <name type="scientific">Hyalella azteca</name>
    <name type="common">Amphipod</name>
    <dbReference type="NCBI Taxonomy" id="294128"/>
    <lineage>
        <taxon>Eukaryota</taxon>
        <taxon>Metazoa</taxon>
        <taxon>Ecdysozoa</taxon>
        <taxon>Arthropoda</taxon>
        <taxon>Crustacea</taxon>
        <taxon>Multicrustacea</taxon>
        <taxon>Malacostraca</taxon>
        <taxon>Eumalacostraca</taxon>
        <taxon>Peracarida</taxon>
        <taxon>Amphipoda</taxon>
        <taxon>Senticaudata</taxon>
        <taxon>Talitrida</taxon>
        <taxon>Talitroidea</taxon>
        <taxon>Hyalellidae</taxon>
        <taxon>Hyalella</taxon>
    </lineage>
</organism>
<dbReference type="InterPro" id="IPR001579">
    <property type="entry name" value="Glyco_hydro_18_chit_AS"/>
</dbReference>
<dbReference type="FunFam" id="3.10.50.10:FF:000001">
    <property type="entry name" value="Chitinase 3-like 1"/>
    <property type="match status" value="1"/>
</dbReference>
<dbReference type="InterPro" id="IPR029070">
    <property type="entry name" value="Chitinase_insertion_sf"/>
</dbReference>
<keyword evidence="3" id="KW-1015">Disulfide bond</keyword>
<name>A0A8B7P9J9_HYAAZ</name>
<dbReference type="CDD" id="cd02872">
    <property type="entry name" value="GH18_chitolectin_chitotriosidase"/>
    <property type="match status" value="1"/>
</dbReference>
<gene>
    <name evidence="9 10" type="primary">LOC108678528</name>
</gene>
<dbReference type="RefSeq" id="XP_047738642.1">
    <property type="nucleotide sequence ID" value="XM_047882686.1"/>
</dbReference>
<dbReference type="GO" id="GO:0005576">
    <property type="term" value="C:extracellular region"/>
    <property type="evidence" value="ECO:0007669"/>
    <property type="project" value="TreeGrafter"/>
</dbReference>
<dbReference type="Gene3D" id="3.10.50.10">
    <property type="match status" value="1"/>
</dbReference>
<evidence type="ECO:0000256" key="5">
    <source>
        <dbReference type="RuleBase" id="RU000489"/>
    </source>
</evidence>